<dbReference type="EMBL" id="AMGV01000005">
    <property type="protein sequence ID" value="KEF57076.1"/>
    <property type="molecule type" value="Genomic_DNA"/>
</dbReference>
<feature type="transmembrane region" description="Helical" evidence="6">
    <location>
        <begin position="332"/>
        <end position="354"/>
    </location>
</feature>
<feature type="transmembrane region" description="Helical" evidence="6">
    <location>
        <begin position="183"/>
        <end position="207"/>
    </location>
</feature>
<evidence type="ECO:0000313" key="9">
    <source>
        <dbReference type="Proteomes" id="UP000027920"/>
    </source>
</evidence>
<dbReference type="AlphaFoldDB" id="A0A072PB17"/>
<keyword evidence="9" id="KW-1185">Reference proteome</keyword>
<dbReference type="InterPro" id="IPR036259">
    <property type="entry name" value="MFS_trans_sf"/>
</dbReference>
<feature type="transmembrane region" description="Helical" evidence="6">
    <location>
        <begin position="552"/>
        <end position="571"/>
    </location>
</feature>
<dbReference type="GeneID" id="25282180"/>
<gene>
    <name evidence="8" type="ORF">A1O9_07266</name>
</gene>
<dbReference type="Pfam" id="PF07690">
    <property type="entry name" value="MFS_1"/>
    <property type="match status" value="1"/>
</dbReference>
<evidence type="ECO:0000256" key="2">
    <source>
        <dbReference type="ARBA" id="ARBA00022692"/>
    </source>
</evidence>
<keyword evidence="4 6" id="KW-0472">Membrane</keyword>
<dbReference type="VEuPathDB" id="FungiDB:A1O9_07266"/>
<feature type="transmembrane region" description="Helical" evidence="6">
    <location>
        <begin position="219"/>
        <end position="237"/>
    </location>
</feature>
<accession>A0A072PB17</accession>
<feature type="transmembrane region" description="Helical" evidence="6">
    <location>
        <begin position="374"/>
        <end position="391"/>
    </location>
</feature>
<evidence type="ECO:0000313" key="8">
    <source>
        <dbReference type="EMBL" id="KEF57076.1"/>
    </source>
</evidence>
<keyword evidence="3 6" id="KW-1133">Transmembrane helix</keyword>
<feature type="domain" description="Major facilitator superfamily (MFS) profile" evidence="7">
    <location>
        <begin position="57"/>
        <end position="576"/>
    </location>
</feature>
<feature type="transmembrane region" description="Helical" evidence="6">
    <location>
        <begin position="291"/>
        <end position="311"/>
    </location>
</feature>
<dbReference type="GO" id="GO:0022857">
    <property type="term" value="F:transmembrane transporter activity"/>
    <property type="evidence" value="ECO:0007669"/>
    <property type="project" value="InterPro"/>
</dbReference>
<name>A0A072PB17_9EURO</name>
<dbReference type="Gene3D" id="1.20.1250.20">
    <property type="entry name" value="MFS general substrate transporter like domains"/>
    <property type="match status" value="1"/>
</dbReference>
<feature type="transmembrane region" description="Helical" evidence="6">
    <location>
        <begin position="258"/>
        <end position="279"/>
    </location>
</feature>
<dbReference type="GO" id="GO:0005886">
    <property type="term" value="C:plasma membrane"/>
    <property type="evidence" value="ECO:0007669"/>
    <property type="project" value="TreeGrafter"/>
</dbReference>
<dbReference type="Proteomes" id="UP000027920">
    <property type="component" value="Unassembled WGS sequence"/>
</dbReference>
<proteinExistence type="predicted"/>
<evidence type="ECO:0000256" key="6">
    <source>
        <dbReference type="SAM" id="Phobius"/>
    </source>
</evidence>
<feature type="transmembrane region" description="Helical" evidence="6">
    <location>
        <begin position="127"/>
        <end position="146"/>
    </location>
</feature>
<feature type="compositionally biased region" description="Basic and acidic residues" evidence="5">
    <location>
        <begin position="18"/>
        <end position="30"/>
    </location>
</feature>
<sequence length="603" mass="64185">MSTRATDDGHLGGMNAPGDERSSKNEAGSKEHVEILNLSVPNLEYDILDEEPALRARTYIALAAMFMMNLVMLVALMGPPTFLTAIGEDFNDQRNVTWVVNALGLVQGVLGPLISSASDLFQARKPLLLGSCVVSFIGSAIAARAGTIYQLVAAQALIGVGFASVPLAYCVPSEIVPRRWRPMTQATMNTAACIGAIVGPVIMGGFLQVDGRSGWRNFFWVQMGLWGFTAFGIFVGYRPPKRHARLDHLSVLQKIKQMDIPGCTLLTIGITLLLTGLNLAGGMYSWTNSRVLVTVIVGAVTLGAFGLYEWRGTQTGIFHHEIFNGPNGTGKTATISICLIGVEGFVASAYYLFYPIQVATLFTTVPMKVVARQEAFWVGCTISGLAFGYVSTRFRIVRELLAAGLLIFTAGLVGLATIQPGHSLNSLIFVTLAGIGFGAVLILVVASVHLCTPHKLIATATAVVTTTRALVGGVATAVFSAAFRTALEQKLPLYVSEAAVSNGLPIESLPTFIAAFLNNDSSALSSIDGIDTTIITASAAAMKQAYADSARIPFIIAAPVSALAILSCYFLSNLQKEMNYRVDAPVEVLQTKHEKQHNSSGTA</sequence>
<evidence type="ECO:0000256" key="4">
    <source>
        <dbReference type="ARBA" id="ARBA00023136"/>
    </source>
</evidence>
<evidence type="ECO:0000256" key="5">
    <source>
        <dbReference type="SAM" id="MobiDB-lite"/>
    </source>
</evidence>
<dbReference type="OrthoDB" id="2587356at2759"/>
<dbReference type="RefSeq" id="XP_013259666.1">
    <property type="nucleotide sequence ID" value="XM_013404212.1"/>
</dbReference>
<evidence type="ECO:0000259" key="7">
    <source>
        <dbReference type="PROSITE" id="PS50850"/>
    </source>
</evidence>
<dbReference type="HOGENOM" id="CLU_000960_25_1_1"/>
<comment type="subcellular location">
    <subcellularLocation>
        <location evidence="1">Membrane</location>
        <topology evidence="1">Multi-pass membrane protein</topology>
    </subcellularLocation>
</comment>
<feature type="transmembrane region" description="Helical" evidence="6">
    <location>
        <begin position="152"/>
        <end position="171"/>
    </location>
</feature>
<keyword evidence="2 6" id="KW-0812">Transmembrane</keyword>
<feature type="transmembrane region" description="Helical" evidence="6">
    <location>
        <begin position="400"/>
        <end position="418"/>
    </location>
</feature>
<feature type="transmembrane region" description="Helical" evidence="6">
    <location>
        <begin position="98"/>
        <end position="115"/>
    </location>
</feature>
<feature type="region of interest" description="Disordered" evidence="5">
    <location>
        <begin position="1"/>
        <end position="30"/>
    </location>
</feature>
<dbReference type="InterPro" id="IPR020846">
    <property type="entry name" value="MFS_dom"/>
</dbReference>
<protein>
    <recommendedName>
        <fullName evidence="7">Major facilitator superfamily (MFS) profile domain-containing protein</fullName>
    </recommendedName>
</protein>
<dbReference type="PANTHER" id="PTHR23501:SF195">
    <property type="entry name" value="PEP5"/>
    <property type="match status" value="1"/>
</dbReference>
<feature type="transmembrane region" description="Helical" evidence="6">
    <location>
        <begin position="424"/>
        <end position="444"/>
    </location>
</feature>
<reference evidence="8 9" key="1">
    <citation type="submission" date="2013-03" db="EMBL/GenBank/DDBJ databases">
        <title>The Genome Sequence of Exophiala aquamarina CBS 119918.</title>
        <authorList>
            <consortium name="The Broad Institute Genomics Platform"/>
            <person name="Cuomo C."/>
            <person name="de Hoog S."/>
            <person name="Gorbushina A."/>
            <person name="Walker B."/>
            <person name="Young S.K."/>
            <person name="Zeng Q."/>
            <person name="Gargeya S."/>
            <person name="Fitzgerald M."/>
            <person name="Haas B."/>
            <person name="Abouelleil A."/>
            <person name="Allen A.W."/>
            <person name="Alvarado L."/>
            <person name="Arachchi H.M."/>
            <person name="Berlin A.M."/>
            <person name="Chapman S.B."/>
            <person name="Gainer-Dewar J."/>
            <person name="Goldberg J."/>
            <person name="Griggs A."/>
            <person name="Gujja S."/>
            <person name="Hansen M."/>
            <person name="Howarth C."/>
            <person name="Imamovic A."/>
            <person name="Ireland A."/>
            <person name="Larimer J."/>
            <person name="McCowan C."/>
            <person name="Murphy C."/>
            <person name="Pearson M."/>
            <person name="Poon T.W."/>
            <person name="Priest M."/>
            <person name="Roberts A."/>
            <person name="Saif S."/>
            <person name="Shea T."/>
            <person name="Sisk P."/>
            <person name="Sykes S."/>
            <person name="Wortman J."/>
            <person name="Nusbaum C."/>
            <person name="Birren B."/>
        </authorList>
    </citation>
    <scope>NUCLEOTIDE SEQUENCE [LARGE SCALE GENOMIC DNA]</scope>
    <source>
        <strain evidence="8 9">CBS 119918</strain>
    </source>
</reference>
<evidence type="ECO:0000256" key="3">
    <source>
        <dbReference type="ARBA" id="ARBA00022989"/>
    </source>
</evidence>
<dbReference type="PROSITE" id="PS50850">
    <property type="entry name" value="MFS"/>
    <property type="match status" value="1"/>
</dbReference>
<comment type="caution">
    <text evidence="8">The sequence shown here is derived from an EMBL/GenBank/DDBJ whole genome shotgun (WGS) entry which is preliminary data.</text>
</comment>
<feature type="transmembrane region" description="Helical" evidence="6">
    <location>
        <begin position="59"/>
        <end position="78"/>
    </location>
</feature>
<dbReference type="PANTHER" id="PTHR23501">
    <property type="entry name" value="MAJOR FACILITATOR SUPERFAMILY"/>
    <property type="match status" value="1"/>
</dbReference>
<feature type="transmembrane region" description="Helical" evidence="6">
    <location>
        <begin position="456"/>
        <end position="483"/>
    </location>
</feature>
<dbReference type="InterPro" id="IPR011701">
    <property type="entry name" value="MFS"/>
</dbReference>
<dbReference type="SUPFAM" id="SSF103473">
    <property type="entry name" value="MFS general substrate transporter"/>
    <property type="match status" value="1"/>
</dbReference>
<evidence type="ECO:0000256" key="1">
    <source>
        <dbReference type="ARBA" id="ARBA00004141"/>
    </source>
</evidence>
<feature type="compositionally biased region" description="Basic and acidic residues" evidence="5">
    <location>
        <begin position="1"/>
        <end position="10"/>
    </location>
</feature>
<organism evidence="8 9">
    <name type="scientific">Exophiala aquamarina CBS 119918</name>
    <dbReference type="NCBI Taxonomy" id="1182545"/>
    <lineage>
        <taxon>Eukaryota</taxon>
        <taxon>Fungi</taxon>
        <taxon>Dikarya</taxon>
        <taxon>Ascomycota</taxon>
        <taxon>Pezizomycotina</taxon>
        <taxon>Eurotiomycetes</taxon>
        <taxon>Chaetothyriomycetidae</taxon>
        <taxon>Chaetothyriales</taxon>
        <taxon>Herpotrichiellaceae</taxon>
        <taxon>Exophiala</taxon>
    </lineage>
</organism>